<comment type="caution">
    <text evidence="1">The sequence shown here is derived from an EMBL/GenBank/DDBJ whole genome shotgun (WGS) entry which is preliminary data.</text>
</comment>
<evidence type="ECO:0000313" key="2">
    <source>
        <dbReference type="Proteomes" id="UP001055879"/>
    </source>
</evidence>
<dbReference type="EMBL" id="CM042064">
    <property type="protein sequence ID" value="KAI3665563.1"/>
    <property type="molecule type" value="Genomic_DNA"/>
</dbReference>
<accession>A0ACB8XEY8</accession>
<reference evidence="1 2" key="2">
    <citation type="journal article" date="2022" name="Mol. Ecol. Resour.">
        <title>The genomes of chicory, endive, great burdock and yacon provide insights into Asteraceae paleo-polyploidization history and plant inulin production.</title>
        <authorList>
            <person name="Fan W."/>
            <person name="Wang S."/>
            <person name="Wang H."/>
            <person name="Wang A."/>
            <person name="Jiang F."/>
            <person name="Liu H."/>
            <person name="Zhao H."/>
            <person name="Xu D."/>
            <person name="Zhang Y."/>
        </authorList>
    </citation>
    <scope>NUCLEOTIDE SEQUENCE [LARGE SCALE GENOMIC DNA]</scope>
    <source>
        <strain evidence="2">cv. Niubang</strain>
    </source>
</reference>
<organism evidence="1 2">
    <name type="scientific">Arctium lappa</name>
    <name type="common">Greater burdock</name>
    <name type="synonym">Lappa major</name>
    <dbReference type="NCBI Taxonomy" id="4217"/>
    <lineage>
        <taxon>Eukaryota</taxon>
        <taxon>Viridiplantae</taxon>
        <taxon>Streptophyta</taxon>
        <taxon>Embryophyta</taxon>
        <taxon>Tracheophyta</taxon>
        <taxon>Spermatophyta</taxon>
        <taxon>Magnoliopsida</taxon>
        <taxon>eudicotyledons</taxon>
        <taxon>Gunneridae</taxon>
        <taxon>Pentapetalae</taxon>
        <taxon>asterids</taxon>
        <taxon>campanulids</taxon>
        <taxon>Asterales</taxon>
        <taxon>Asteraceae</taxon>
        <taxon>Carduoideae</taxon>
        <taxon>Cardueae</taxon>
        <taxon>Arctiinae</taxon>
        <taxon>Arctium</taxon>
    </lineage>
</organism>
<proteinExistence type="predicted"/>
<evidence type="ECO:0000313" key="1">
    <source>
        <dbReference type="EMBL" id="KAI3665563.1"/>
    </source>
</evidence>
<protein>
    <submittedName>
        <fullName evidence="1">Uncharacterized protein</fullName>
    </submittedName>
</protein>
<name>A0ACB8XEY8_ARCLA</name>
<sequence>MENLSRSFSRNLSRSVSSFADANRVWRRTGNGGFDGGRSMKTVQLGEDNHGRFWKIKKMFNFTNSKKHTSKSTRSSKIASSEDEFQNRLLFEIYKNMSSTRELGSF</sequence>
<keyword evidence="2" id="KW-1185">Reference proteome</keyword>
<reference evidence="2" key="1">
    <citation type="journal article" date="2022" name="Mol. Ecol. Resour.">
        <title>The genomes of chicory, endive, great burdock and yacon provide insights into Asteraceae palaeo-polyploidization history and plant inulin production.</title>
        <authorList>
            <person name="Fan W."/>
            <person name="Wang S."/>
            <person name="Wang H."/>
            <person name="Wang A."/>
            <person name="Jiang F."/>
            <person name="Liu H."/>
            <person name="Zhao H."/>
            <person name="Xu D."/>
            <person name="Zhang Y."/>
        </authorList>
    </citation>
    <scope>NUCLEOTIDE SEQUENCE [LARGE SCALE GENOMIC DNA]</scope>
    <source>
        <strain evidence="2">cv. Niubang</strain>
    </source>
</reference>
<gene>
    <name evidence="1" type="ORF">L6452_44190</name>
</gene>
<dbReference type="Proteomes" id="UP001055879">
    <property type="component" value="Linkage Group LG18"/>
</dbReference>